<feature type="region of interest" description="Disordered" evidence="1">
    <location>
        <begin position="18"/>
        <end position="53"/>
    </location>
</feature>
<sequence>MGSGGWHEGLIQGAPVHTAHPRAHRSPPCTPLTPVQRGAAVESRTGRFTSGTRDELVELERPGAAATGLQALQLQPSGQPVCSSTLLSLTPTPSSVAQQPASVKHDILGFSSSLRLRNDRTIRSTTFPATEASSTHVREQLGDLGNHRNVCASPVDQSRFQTGGRTIAETSITGEHQDIAHAAAAKHGRNKHSVLGPRKMDPEESYVKLRPVFSGGAPGHPGGPLTFSRLLERSPKNIKRHIERQVNGPDWDETSHQKDLQNLGDTLLSFAAGATGACLIPDKRAPSPGTSLPRRPRGHRARHAGLESWRGGCEEHPGAPLRVAATEYGSRFARGHL</sequence>
<evidence type="ECO:0000256" key="1">
    <source>
        <dbReference type="SAM" id="MobiDB-lite"/>
    </source>
</evidence>
<dbReference type="AlphaFoldDB" id="A0A5C6MUQ8"/>
<feature type="region of interest" description="Disordered" evidence="1">
    <location>
        <begin position="281"/>
        <end position="302"/>
    </location>
</feature>
<dbReference type="Proteomes" id="UP000324091">
    <property type="component" value="Chromosome 7"/>
</dbReference>
<comment type="caution">
    <text evidence="2">The sequence shown here is derived from an EMBL/GenBank/DDBJ whole genome shotgun (WGS) entry which is preliminary data.</text>
</comment>
<organism evidence="2 3">
    <name type="scientific">Takifugu flavidus</name>
    <name type="common">sansaifugu</name>
    <dbReference type="NCBI Taxonomy" id="433684"/>
    <lineage>
        <taxon>Eukaryota</taxon>
        <taxon>Metazoa</taxon>
        <taxon>Chordata</taxon>
        <taxon>Craniata</taxon>
        <taxon>Vertebrata</taxon>
        <taxon>Euteleostomi</taxon>
        <taxon>Actinopterygii</taxon>
        <taxon>Neopterygii</taxon>
        <taxon>Teleostei</taxon>
        <taxon>Neoteleostei</taxon>
        <taxon>Acanthomorphata</taxon>
        <taxon>Eupercaria</taxon>
        <taxon>Tetraodontiformes</taxon>
        <taxon>Tetradontoidea</taxon>
        <taxon>Tetraodontidae</taxon>
        <taxon>Takifugu</taxon>
    </lineage>
</organism>
<protein>
    <submittedName>
        <fullName evidence="2">Uncharacterized protein</fullName>
    </submittedName>
</protein>
<accession>A0A5C6MUQ8</accession>
<evidence type="ECO:0000313" key="3">
    <source>
        <dbReference type="Proteomes" id="UP000324091"/>
    </source>
</evidence>
<keyword evidence="3" id="KW-1185">Reference proteome</keyword>
<proteinExistence type="predicted"/>
<reference evidence="2 3" key="1">
    <citation type="submission" date="2019-04" db="EMBL/GenBank/DDBJ databases">
        <title>Chromosome genome assembly for Takifugu flavidus.</title>
        <authorList>
            <person name="Xiao S."/>
        </authorList>
    </citation>
    <scope>NUCLEOTIDE SEQUENCE [LARGE SCALE GENOMIC DNA]</scope>
    <source>
        <strain evidence="2">HTHZ2018</strain>
        <tissue evidence="2">Muscle</tissue>
    </source>
</reference>
<name>A0A5C6MUQ8_9TELE</name>
<evidence type="ECO:0000313" key="2">
    <source>
        <dbReference type="EMBL" id="TWW58068.1"/>
    </source>
</evidence>
<dbReference type="EMBL" id="RHFK02000020">
    <property type="protein sequence ID" value="TWW58068.1"/>
    <property type="molecule type" value="Genomic_DNA"/>
</dbReference>
<gene>
    <name evidence="2" type="ORF">D4764_07G0007870</name>
</gene>